<protein>
    <recommendedName>
        <fullName evidence="4">Oxidoreductase</fullName>
    </recommendedName>
</protein>
<organism evidence="2 3">
    <name type="scientific">Actinoalloteichus fjordicus</name>
    <dbReference type="NCBI Taxonomy" id="1612552"/>
    <lineage>
        <taxon>Bacteria</taxon>
        <taxon>Bacillati</taxon>
        <taxon>Actinomycetota</taxon>
        <taxon>Actinomycetes</taxon>
        <taxon>Pseudonocardiales</taxon>
        <taxon>Pseudonocardiaceae</taxon>
        <taxon>Actinoalloteichus</taxon>
    </lineage>
</organism>
<evidence type="ECO:0008006" key="4">
    <source>
        <dbReference type="Google" id="ProtNLM"/>
    </source>
</evidence>
<gene>
    <name evidence="2" type="ORF">UA74_06415</name>
</gene>
<evidence type="ECO:0000256" key="1">
    <source>
        <dbReference type="ARBA" id="ARBA00023002"/>
    </source>
</evidence>
<dbReference type="EMBL" id="CP016076">
    <property type="protein sequence ID" value="APU13356.1"/>
    <property type="molecule type" value="Genomic_DNA"/>
</dbReference>
<dbReference type="Gene3D" id="3.40.50.720">
    <property type="entry name" value="NAD(P)-binding Rossmann-like Domain"/>
    <property type="match status" value="1"/>
</dbReference>
<proteinExistence type="predicted"/>
<sequence length="306" mass="32209">MNRRTPSAPQSGYSELVSSFLQTDGYIGASAAKTLVVTGGTDGLGRAVALHYLARGAEVVIIGRDAAKGAALLAEAARRGAPGRAHFIAADLSLIAETRSAIEEVRSLVDSIDALVLCARHFHSTRTVTTEGFESNLALFYLSRFVASHDMVDLLDAAPEPVILNVAGPTGTGAAEIRWDDLGLEHGYDGRTAMQHGGPLNDLLGVGFTLRQPTSKVRYVLLHPGIVDTGFSGQYDAADAAHVAAIRDIAAPVEQAVQPILAVLDQPPAAPLSAVVQGVPISIEGPAFDVEDAKRLYAETERLLSR</sequence>
<dbReference type="Proteomes" id="UP000185511">
    <property type="component" value="Chromosome"/>
</dbReference>
<dbReference type="PANTHER" id="PTHR47534:SF3">
    <property type="entry name" value="ALCOHOL DEHYDROGENASE-LIKE C-TERMINAL DOMAIN-CONTAINING PROTEIN"/>
    <property type="match status" value="1"/>
</dbReference>
<evidence type="ECO:0000313" key="3">
    <source>
        <dbReference type="Proteomes" id="UP000185511"/>
    </source>
</evidence>
<dbReference type="InterPro" id="IPR052228">
    <property type="entry name" value="Sec_Metab_Biosynth_Oxidored"/>
</dbReference>
<dbReference type="InterPro" id="IPR002347">
    <property type="entry name" value="SDR_fam"/>
</dbReference>
<dbReference type="PANTHER" id="PTHR47534">
    <property type="entry name" value="YALI0E05731P"/>
    <property type="match status" value="1"/>
</dbReference>
<dbReference type="GO" id="GO:0016491">
    <property type="term" value="F:oxidoreductase activity"/>
    <property type="evidence" value="ECO:0007669"/>
    <property type="project" value="UniProtKB-KW"/>
</dbReference>
<reference evidence="3" key="1">
    <citation type="submission" date="2016-06" db="EMBL/GenBank/DDBJ databases">
        <title>Complete genome sequence of Actinoalloteichus fjordicus DSM 46855 (=ADI127-17), type strain of the new species Actinoalloteichus fjordicus.</title>
        <authorList>
            <person name="Ruckert C."/>
            <person name="Nouioui I."/>
            <person name="Willmese J."/>
            <person name="van Wezel G."/>
            <person name="Klenk H.-P."/>
            <person name="Kalinowski J."/>
            <person name="Zotchev S.B."/>
        </authorList>
    </citation>
    <scope>NUCLEOTIDE SEQUENCE [LARGE SCALE GENOMIC DNA]</scope>
    <source>
        <strain evidence="3">ADI127-7</strain>
    </source>
</reference>
<dbReference type="SUPFAM" id="SSF51735">
    <property type="entry name" value="NAD(P)-binding Rossmann-fold domains"/>
    <property type="match status" value="1"/>
</dbReference>
<keyword evidence="3" id="KW-1185">Reference proteome</keyword>
<name>A0AAC9PR12_9PSEU</name>
<accession>A0AAC9PR12</accession>
<keyword evidence="1" id="KW-0560">Oxidoreductase</keyword>
<evidence type="ECO:0000313" key="2">
    <source>
        <dbReference type="EMBL" id="APU13356.1"/>
    </source>
</evidence>
<dbReference type="InterPro" id="IPR036291">
    <property type="entry name" value="NAD(P)-bd_dom_sf"/>
</dbReference>
<dbReference type="AlphaFoldDB" id="A0AAC9PR12"/>
<dbReference type="KEGG" id="acad:UA74_06415"/>
<dbReference type="Pfam" id="PF00106">
    <property type="entry name" value="adh_short"/>
    <property type="match status" value="1"/>
</dbReference>